<evidence type="ECO:0000313" key="2">
    <source>
        <dbReference type="EMBL" id="SDR36296.1"/>
    </source>
</evidence>
<accession>A0A1H1IG47</accession>
<dbReference type="OrthoDB" id="170869at2157"/>
<feature type="transmembrane region" description="Helical" evidence="1">
    <location>
        <begin position="172"/>
        <end position="193"/>
    </location>
</feature>
<name>A0A1H1IG47_NATTX</name>
<sequence>MIYDYLKRGVAAGVLAGLAYGLYIALVANPLLEYIHDAGHGHDHSHGHDHGHGHDHSHAVSETTNAVVSVGSGILWGILLAGVFALAYYFLEPELPGRETATAAILGAAGFFSVSIVPWLVLPPAAPGGEATLGIDARLAIYTGLIGLGILVSGVAIVGYRRLAPAGRLKALAGASVPIVITVAGLSIAPPTIITQPDVADELVYAFQGSALLSQAALWALIAGGFVWFQNRARATPSSQSIDADDGHPVASNRA</sequence>
<keyword evidence="3" id="KW-1185">Reference proteome</keyword>
<organism evidence="2 3">
    <name type="scientific">Natronobacterium texcoconense</name>
    <dbReference type="NCBI Taxonomy" id="1095778"/>
    <lineage>
        <taxon>Archaea</taxon>
        <taxon>Methanobacteriati</taxon>
        <taxon>Methanobacteriota</taxon>
        <taxon>Stenosarchaea group</taxon>
        <taxon>Halobacteria</taxon>
        <taxon>Halobacteriales</taxon>
        <taxon>Natrialbaceae</taxon>
        <taxon>Natronobacterium</taxon>
    </lineage>
</organism>
<feature type="transmembrane region" description="Helical" evidence="1">
    <location>
        <begin position="73"/>
        <end position="91"/>
    </location>
</feature>
<feature type="transmembrane region" description="Helical" evidence="1">
    <location>
        <begin position="12"/>
        <end position="32"/>
    </location>
</feature>
<keyword evidence="1" id="KW-0472">Membrane</keyword>
<feature type="transmembrane region" description="Helical" evidence="1">
    <location>
        <begin position="141"/>
        <end position="160"/>
    </location>
</feature>
<dbReference type="InterPro" id="IPR012666">
    <property type="entry name" value="CbtA_put"/>
</dbReference>
<feature type="transmembrane region" description="Helical" evidence="1">
    <location>
        <begin position="205"/>
        <end position="229"/>
    </location>
</feature>
<dbReference type="Proteomes" id="UP000198848">
    <property type="component" value="Unassembled WGS sequence"/>
</dbReference>
<feature type="transmembrane region" description="Helical" evidence="1">
    <location>
        <begin position="103"/>
        <end position="121"/>
    </location>
</feature>
<keyword evidence="1" id="KW-0812">Transmembrane</keyword>
<dbReference type="RefSeq" id="WP_090384645.1">
    <property type="nucleotide sequence ID" value="NZ_FNLC01000004.1"/>
</dbReference>
<keyword evidence="1" id="KW-1133">Transmembrane helix</keyword>
<dbReference type="Pfam" id="PF09490">
    <property type="entry name" value="CbtA"/>
    <property type="match status" value="1"/>
</dbReference>
<dbReference type="AlphaFoldDB" id="A0A1H1IG47"/>
<protein>
    <submittedName>
        <fullName evidence="2">Uncharacterized membrane protein, predicted cobalt tansporter CbtA</fullName>
    </submittedName>
</protein>
<evidence type="ECO:0000256" key="1">
    <source>
        <dbReference type="SAM" id="Phobius"/>
    </source>
</evidence>
<proteinExistence type="predicted"/>
<evidence type="ECO:0000313" key="3">
    <source>
        <dbReference type="Proteomes" id="UP000198848"/>
    </source>
</evidence>
<dbReference type="STRING" id="1095778.SAMN04489842_3509"/>
<gene>
    <name evidence="2" type="ORF">SAMN04489842_3509</name>
</gene>
<reference evidence="3" key="1">
    <citation type="submission" date="2016-10" db="EMBL/GenBank/DDBJ databases">
        <authorList>
            <person name="Varghese N."/>
            <person name="Submissions S."/>
        </authorList>
    </citation>
    <scope>NUCLEOTIDE SEQUENCE [LARGE SCALE GENOMIC DNA]</scope>
    <source>
        <strain evidence="3">DSM 24767</strain>
    </source>
</reference>
<dbReference type="EMBL" id="FNLC01000004">
    <property type="protein sequence ID" value="SDR36296.1"/>
    <property type="molecule type" value="Genomic_DNA"/>
</dbReference>